<dbReference type="AlphaFoldDB" id="A0A5N6T9C9"/>
<gene>
    <name evidence="2" type="ORF">BDV38DRAFT_234301</name>
</gene>
<organism evidence="2 3">
    <name type="scientific">Aspergillus pseudotamarii</name>
    <dbReference type="NCBI Taxonomy" id="132259"/>
    <lineage>
        <taxon>Eukaryota</taxon>
        <taxon>Fungi</taxon>
        <taxon>Dikarya</taxon>
        <taxon>Ascomycota</taxon>
        <taxon>Pezizomycotina</taxon>
        <taxon>Eurotiomycetes</taxon>
        <taxon>Eurotiomycetidae</taxon>
        <taxon>Eurotiales</taxon>
        <taxon>Aspergillaceae</taxon>
        <taxon>Aspergillus</taxon>
        <taxon>Aspergillus subgen. Circumdati</taxon>
    </lineage>
</organism>
<keyword evidence="1" id="KW-0472">Membrane</keyword>
<dbReference type="GeneID" id="43637438"/>
<proteinExistence type="predicted"/>
<evidence type="ECO:0000313" key="2">
    <source>
        <dbReference type="EMBL" id="KAE8142955.1"/>
    </source>
</evidence>
<name>A0A5N6T9C9_ASPPS</name>
<dbReference type="Proteomes" id="UP000325672">
    <property type="component" value="Unassembled WGS sequence"/>
</dbReference>
<dbReference type="RefSeq" id="XP_031919018.1">
    <property type="nucleotide sequence ID" value="XM_032053228.1"/>
</dbReference>
<accession>A0A5N6T9C9</accession>
<keyword evidence="1" id="KW-0812">Transmembrane</keyword>
<protein>
    <submittedName>
        <fullName evidence="2">Uncharacterized protein</fullName>
    </submittedName>
</protein>
<feature type="transmembrane region" description="Helical" evidence="1">
    <location>
        <begin position="6"/>
        <end position="27"/>
    </location>
</feature>
<evidence type="ECO:0000313" key="3">
    <source>
        <dbReference type="Proteomes" id="UP000325672"/>
    </source>
</evidence>
<keyword evidence="3" id="KW-1185">Reference proteome</keyword>
<dbReference type="EMBL" id="ML743553">
    <property type="protein sequence ID" value="KAE8142955.1"/>
    <property type="molecule type" value="Genomic_DNA"/>
</dbReference>
<sequence>MYKVPVIVYNLSLVGRYWAVYSSFLILQGIRHRAALLTVGNLLNKGKPRSAGLS</sequence>
<evidence type="ECO:0000256" key="1">
    <source>
        <dbReference type="SAM" id="Phobius"/>
    </source>
</evidence>
<keyword evidence="1" id="KW-1133">Transmembrane helix</keyword>
<reference evidence="2 3" key="1">
    <citation type="submission" date="2019-04" db="EMBL/GenBank/DDBJ databases">
        <title>Friends and foes A comparative genomics study of 23 Aspergillus species from section Flavi.</title>
        <authorList>
            <consortium name="DOE Joint Genome Institute"/>
            <person name="Kjaerbolling I."/>
            <person name="Vesth T."/>
            <person name="Frisvad J.C."/>
            <person name="Nybo J.L."/>
            <person name="Theobald S."/>
            <person name="Kildgaard S."/>
            <person name="Isbrandt T."/>
            <person name="Kuo A."/>
            <person name="Sato A."/>
            <person name="Lyhne E.K."/>
            <person name="Kogle M.E."/>
            <person name="Wiebenga A."/>
            <person name="Kun R.S."/>
            <person name="Lubbers R.J."/>
            <person name="Makela M.R."/>
            <person name="Barry K."/>
            <person name="Chovatia M."/>
            <person name="Clum A."/>
            <person name="Daum C."/>
            <person name="Haridas S."/>
            <person name="He G."/>
            <person name="LaButti K."/>
            <person name="Lipzen A."/>
            <person name="Mondo S."/>
            <person name="Riley R."/>
            <person name="Salamov A."/>
            <person name="Simmons B.A."/>
            <person name="Magnuson J.K."/>
            <person name="Henrissat B."/>
            <person name="Mortensen U.H."/>
            <person name="Larsen T.O."/>
            <person name="Devries R.P."/>
            <person name="Grigoriev I.V."/>
            <person name="Machida M."/>
            <person name="Baker S.E."/>
            <person name="Andersen M.R."/>
        </authorList>
    </citation>
    <scope>NUCLEOTIDE SEQUENCE [LARGE SCALE GENOMIC DNA]</scope>
    <source>
        <strain evidence="2 3">CBS 117625</strain>
    </source>
</reference>